<evidence type="ECO:0000256" key="6">
    <source>
        <dbReference type="ARBA" id="ARBA00022741"/>
    </source>
</evidence>
<keyword evidence="10 13" id="KW-0067">ATP-binding</keyword>
<proteinExistence type="inferred from homology"/>
<dbReference type="PROSITE" id="PS50146">
    <property type="entry name" value="DAGK"/>
    <property type="match status" value="1"/>
</dbReference>
<dbReference type="InterPro" id="IPR016064">
    <property type="entry name" value="NAD/diacylglycerol_kinase_sf"/>
</dbReference>
<dbReference type="InterPro" id="IPR002110">
    <property type="entry name" value="Ankyrin_rpt"/>
</dbReference>
<dbReference type="CDD" id="cd20855">
    <property type="entry name" value="C1_DGK_typeIV_rpt2"/>
    <property type="match status" value="1"/>
</dbReference>
<dbReference type="SMART" id="SM00046">
    <property type="entry name" value="DAGKc"/>
    <property type="match status" value="1"/>
</dbReference>
<dbReference type="EC" id="2.7.1.107" evidence="13"/>
<feature type="compositionally biased region" description="Acidic residues" evidence="14">
    <location>
        <begin position="149"/>
        <end position="176"/>
    </location>
</feature>
<dbReference type="Gene3D" id="2.60.200.40">
    <property type="match status" value="1"/>
</dbReference>
<dbReference type="Pfam" id="PF00609">
    <property type="entry name" value="DAGK_acc"/>
    <property type="match status" value="1"/>
</dbReference>
<evidence type="ECO:0000256" key="2">
    <source>
        <dbReference type="ARBA" id="ARBA00009280"/>
    </source>
</evidence>
<dbReference type="GO" id="GO:0023051">
    <property type="term" value="P:regulation of signaling"/>
    <property type="evidence" value="ECO:0007669"/>
    <property type="project" value="UniProtKB-ARBA"/>
</dbReference>
<keyword evidence="9" id="KW-0862">Zinc</keyword>
<dbReference type="SUPFAM" id="SSF111331">
    <property type="entry name" value="NAD kinase/diacylglycerol kinase-like"/>
    <property type="match status" value="1"/>
</dbReference>
<dbReference type="RefSeq" id="XP_011311296.1">
    <property type="nucleotide sequence ID" value="XM_011312994.1"/>
</dbReference>
<dbReference type="PROSITE" id="PS50088">
    <property type="entry name" value="ANK_REPEAT"/>
    <property type="match status" value="2"/>
</dbReference>
<dbReference type="PANTHER" id="PTHR11255:SF80">
    <property type="entry name" value="EYE-SPECIFIC DIACYLGLYCEROL KINASE"/>
    <property type="match status" value="1"/>
</dbReference>
<feature type="compositionally biased region" description="Basic and acidic residues" evidence="14">
    <location>
        <begin position="329"/>
        <end position="350"/>
    </location>
</feature>
<evidence type="ECO:0000256" key="7">
    <source>
        <dbReference type="ARBA" id="ARBA00022771"/>
    </source>
</evidence>
<accession>A0A9R1U8S1</accession>
<dbReference type="Gene3D" id="1.25.40.20">
    <property type="entry name" value="Ankyrin repeat-containing domain"/>
    <property type="match status" value="1"/>
</dbReference>
<dbReference type="InterPro" id="IPR056383">
    <property type="entry name" value="DGKI-like_dom"/>
</dbReference>
<dbReference type="FunFam" id="3.40.50.10330:FF:000020">
    <property type="entry name" value="Diacylglycerol kinase"/>
    <property type="match status" value="1"/>
</dbReference>
<sequence length="1270" mass="140703">MQRLRSTFKRSRTPTGAEMKSQSSLEVPKQVRSASFDEIQLEAKRHDDHAKYRDLLTRINTASSSSSSSPARSSDQRLATLRVPQLQNAQRSKSVDVYERGSLLSSSPARSSGSSGSRKSDTPLIQLSGCYHCACVEEWKAQFFRKDDNDSEPDDEDEDEDLDEISIEVVDTDNDEETRREGSPEIRVTLTNYERTADCHSHRQLTDPRPDVIPGERPRRLSRQEAVISFPIEPPSILGPDDEDDESRGDDDDEDDVNKCKLVVRDIFLTVPELKRDRAASVDSCFNNKNGNGDGGDCLTVPQQNTRSKSVDIVLPTDQQTRYTALLPSKDHRARGGREEAASGSREPRSTPDWGPNAVNGEHLWVPTAASGDFCYANDCSKHGPRLKCAACRVVAHALCAGNLNFDCKPSFRDVGVRQYREQASTHHHWVHRRSQKGKCANCSKAFQSKLSFSSKEIVAVSCSWCKQAYHNKEACYNMDRVGENCQLGTHGSIMVPPSWIVKLPRKGSFKSSLRKSPRKKKGGAGGGTGASARRKSKCGDKDKDDKDQGKLWAIKPIPSPNIRPVVVFINPKSGGNQGAKLLQKFQWLLNPRQVFDLTQGGPKMGLELFMKVPNVRVLACGGDGTVGWVLSILDQIGASPPPAVGVLPLGTGNDLARALGWGGGYTDEPIGKILSNIGDSETTLLDRWEVNVERNPDATGDDDGGKGKENLPLNVVNNYFSLGVDAHIALEFHEAREAHPEKFNSRLRNKMFYGQMGGKDLLLRKWKDLSEFVTLECDGQDMTPKLKEHRVHAIVFLNIPSYGGGTHPWGGGSGTKEPATDDGLFEVVGLTTYQLPLLQAGGHGTCITQCSRAKLITTRTIPMQVDGEACRLLPSIIDIKLLNKATMLAKRRRTSKPSQNVGAKLESLKLPLMKIKMADYMAYHSDKDRLRKTAVAWRTEPLELEATMDLESLRQMLSKEYPMDSCCFLDSYTAERFFRIDRAQEQLHYVTDVAAEAVYILNEDSGSQAPVDTETGTYPEPETAQASPCEDKMRLGSLEEKIPVAIEKRRDAVEKAKSFDSVSEKRLELQKERKSFEDLNEDNMRKQSSSKFVGAGQSHRETGSTFISPRDRLFSLSSEVHTFNSGLLEKTSDGIIMAAKVGDLKTLRELHERGYSLLSIDANGQTALHIAARHGHKDIIRYLVACAPSTILNMVDNDKGQTALHKAAQQKRRSICCMLVAGGAALTVRDRHGNTPQQLALIAEDRDLAAYLHSQEQFQLVTEDMQNLP</sequence>
<dbReference type="GO" id="GO:0004143">
    <property type="term" value="F:ATP-dependent diacylglycerol kinase activity"/>
    <property type="evidence" value="ECO:0007669"/>
    <property type="project" value="UniProtKB-EC"/>
</dbReference>
<keyword evidence="7" id="KW-0863">Zinc-finger</keyword>
<evidence type="ECO:0000256" key="9">
    <source>
        <dbReference type="ARBA" id="ARBA00022833"/>
    </source>
</evidence>
<name>A0A9R1U8S1_9HYME</name>
<dbReference type="InterPro" id="IPR036770">
    <property type="entry name" value="Ankyrin_rpt-contain_sf"/>
</dbReference>
<evidence type="ECO:0000313" key="17">
    <source>
        <dbReference type="RefSeq" id="XP_011311296.1"/>
    </source>
</evidence>
<feature type="compositionally biased region" description="Acidic residues" evidence="14">
    <location>
        <begin position="240"/>
        <end position="256"/>
    </location>
</feature>
<feature type="compositionally biased region" description="Basic and acidic residues" evidence="14">
    <location>
        <begin position="538"/>
        <end position="550"/>
    </location>
</feature>
<dbReference type="GO" id="GO:0005886">
    <property type="term" value="C:plasma membrane"/>
    <property type="evidence" value="ECO:0007669"/>
    <property type="project" value="TreeGrafter"/>
</dbReference>
<dbReference type="GeneID" id="105271444"/>
<dbReference type="GO" id="GO:0010646">
    <property type="term" value="P:regulation of cell communication"/>
    <property type="evidence" value="ECO:0007669"/>
    <property type="project" value="UniProtKB-ARBA"/>
</dbReference>
<comment type="similarity">
    <text evidence="2 13">Belongs to the eukaryotic diacylglycerol kinase family.</text>
</comment>
<keyword evidence="5" id="KW-0677">Repeat</keyword>
<dbReference type="Proteomes" id="UP000694866">
    <property type="component" value="Unplaced"/>
</dbReference>
<gene>
    <name evidence="17" type="primary">rdgA</name>
</gene>
<comment type="catalytic activity">
    <reaction evidence="1 13">
        <text>a 1,2-diacyl-sn-glycerol + ATP = a 1,2-diacyl-sn-glycero-3-phosphate + ADP + H(+)</text>
        <dbReference type="Rhea" id="RHEA:10272"/>
        <dbReference type="ChEBI" id="CHEBI:15378"/>
        <dbReference type="ChEBI" id="CHEBI:17815"/>
        <dbReference type="ChEBI" id="CHEBI:30616"/>
        <dbReference type="ChEBI" id="CHEBI:58608"/>
        <dbReference type="ChEBI" id="CHEBI:456216"/>
        <dbReference type="EC" id="2.7.1.107"/>
    </reaction>
</comment>
<dbReference type="Pfam" id="PF00781">
    <property type="entry name" value="DAGK_cat"/>
    <property type="match status" value="1"/>
</dbReference>
<keyword evidence="8 13" id="KW-0418">Kinase</keyword>
<evidence type="ECO:0000256" key="8">
    <source>
        <dbReference type="ARBA" id="ARBA00022777"/>
    </source>
</evidence>
<dbReference type="OrthoDB" id="242257at2759"/>
<feature type="region of interest" description="Disordered" evidence="14">
    <location>
        <begin position="329"/>
        <end position="359"/>
    </location>
</feature>
<feature type="region of interest" description="Disordered" evidence="14">
    <location>
        <begin position="507"/>
        <end position="552"/>
    </location>
</feature>
<dbReference type="InterPro" id="IPR001206">
    <property type="entry name" value="Diacylglycerol_kinase_cat_dom"/>
</dbReference>
<dbReference type="SMART" id="SM00109">
    <property type="entry name" value="C1"/>
    <property type="match status" value="2"/>
</dbReference>
<dbReference type="InterPro" id="IPR017438">
    <property type="entry name" value="ATP-NAD_kinase_N"/>
</dbReference>
<feature type="region of interest" description="Disordered" evidence="14">
    <location>
        <begin position="1084"/>
        <end position="1105"/>
    </location>
</feature>
<keyword evidence="4" id="KW-0479">Metal-binding</keyword>
<feature type="compositionally biased region" description="Basic residues" evidence="14">
    <location>
        <begin position="507"/>
        <end position="523"/>
    </location>
</feature>
<evidence type="ECO:0000256" key="13">
    <source>
        <dbReference type="RuleBase" id="RU361128"/>
    </source>
</evidence>
<feature type="region of interest" description="Disordered" evidence="14">
    <location>
        <begin position="146"/>
        <end position="183"/>
    </location>
</feature>
<dbReference type="Pfam" id="PF12796">
    <property type="entry name" value="Ank_2"/>
    <property type="match status" value="1"/>
</dbReference>
<feature type="repeat" description="ANK" evidence="12">
    <location>
        <begin position="1164"/>
        <end position="1185"/>
    </location>
</feature>
<dbReference type="GO" id="GO:0043052">
    <property type="term" value="P:thermotaxis"/>
    <property type="evidence" value="ECO:0007669"/>
    <property type="project" value="UniProtKB-ARBA"/>
</dbReference>
<dbReference type="SMART" id="SM00045">
    <property type="entry name" value="DAGKa"/>
    <property type="match status" value="1"/>
</dbReference>
<dbReference type="FunFam" id="1.25.40.20:FF:000204">
    <property type="entry name" value="Diacylglycerol kinase"/>
    <property type="match status" value="1"/>
</dbReference>
<feature type="domain" description="DAGKc" evidence="15">
    <location>
        <begin position="561"/>
        <end position="696"/>
    </location>
</feature>
<dbReference type="GO" id="GO:0005524">
    <property type="term" value="F:ATP binding"/>
    <property type="evidence" value="ECO:0007669"/>
    <property type="project" value="UniProtKB-KW"/>
</dbReference>
<dbReference type="KEGG" id="fas:105271444"/>
<evidence type="ECO:0000256" key="4">
    <source>
        <dbReference type="ARBA" id="ARBA00022723"/>
    </source>
</evidence>
<dbReference type="InterPro" id="IPR037607">
    <property type="entry name" value="DGK"/>
</dbReference>
<evidence type="ECO:0000256" key="12">
    <source>
        <dbReference type="PROSITE-ProRule" id="PRU00023"/>
    </source>
</evidence>
<dbReference type="GO" id="GO:0008270">
    <property type="term" value="F:zinc ion binding"/>
    <property type="evidence" value="ECO:0007669"/>
    <property type="project" value="UniProtKB-KW"/>
</dbReference>
<feature type="region of interest" description="Disordered" evidence="14">
    <location>
        <begin position="198"/>
        <end position="218"/>
    </location>
</feature>
<feature type="repeat" description="ANK" evidence="12">
    <location>
        <begin position="1200"/>
        <end position="1232"/>
    </location>
</feature>
<dbReference type="FunFam" id="2.60.200.40:FF:000012">
    <property type="entry name" value="Diacylglycerol kinase"/>
    <property type="match status" value="1"/>
</dbReference>
<feature type="compositionally biased region" description="Low complexity" evidence="14">
    <location>
        <begin position="100"/>
        <end position="117"/>
    </location>
</feature>
<feature type="region of interest" description="Disordered" evidence="14">
    <location>
        <begin position="59"/>
        <end position="122"/>
    </location>
</feature>
<evidence type="ECO:0000259" key="15">
    <source>
        <dbReference type="PROSITE" id="PS50146"/>
    </source>
</evidence>
<feature type="region of interest" description="Disordered" evidence="14">
    <location>
        <begin position="232"/>
        <end position="257"/>
    </location>
</feature>
<evidence type="ECO:0000256" key="5">
    <source>
        <dbReference type="ARBA" id="ARBA00022737"/>
    </source>
</evidence>
<dbReference type="SUPFAM" id="SSF48403">
    <property type="entry name" value="Ankyrin repeat"/>
    <property type="match status" value="1"/>
</dbReference>
<reference evidence="17" key="1">
    <citation type="submission" date="2025-08" db="UniProtKB">
        <authorList>
            <consortium name="RefSeq"/>
        </authorList>
    </citation>
    <scope>IDENTIFICATION</scope>
    <source>
        <strain evidence="17">USDA-PBARC FA_bdor</strain>
        <tissue evidence="17">Whole organism</tissue>
    </source>
</reference>
<feature type="region of interest" description="Disordered" evidence="14">
    <location>
        <begin position="1007"/>
        <end position="1029"/>
    </location>
</feature>
<evidence type="ECO:0000256" key="14">
    <source>
        <dbReference type="SAM" id="MobiDB-lite"/>
    </source>
</evidence>
<evidence type="ECO:0000256" key="10">
    <source>
        <dbReference type="ARBA" id="ARBA00022840"/>
    </source>
</evidence>
<dbReference type="CTD" id="31826"/>
<protein>
    <recommendedName>
        <fullName evidence="13">Diacylglycerol kinase</fullName>
        <shortName evidence="13">DAG kinase</shortName>
        <ecNumber evidence="13">2.7.1.107</ecNumber>
    </recommendedName>
</protein>
<organism evidence="16 17">
    <name type="scientific">Fopius arisanus</name>
    <dbReference type="NCBI Taxonomy" id="64838"/>
    <lineage>
        <taxon>Eukaryota</taxon>
        <taxon>Metazoa</taxon>
        <taxon>Ecdysozoa</taxon>
        <taxon>Arthropoda</taxon>
        <taxon>Hexapoda</taxon>
        <taxon>Insecta</taxon>
        <taxon>Pterygota</taxon>
        <taxon>Neoptera</taxon>
        <taxon>Endopterygota</taxon>
        <taxon>Hymenoptera</taxon>
        <taxon>Apocrita</taxon>
        <taxon>Ichneumonoidea</taxon>
        <taxon>Braconidae</taxon>
        <taxon>Opiinae</taxon>
        <taxon>Fopius</taxon>
    </lineage>
</organism>
<feature type="compositionally biased region" description="Basic residues" evidence="14">
    <location>
        <begin position="1"/>
        <end position="12"/>
    </location>
</feature>
<dbReference type="InterPro" id="IPR000756">
    <property type="entry name" value="Diacylglycerol_kin_accessory"/>
</dbReference>
<keyword evidence="16" id="KW-1185">Reference proteome</keyword>
<dbReference type="GO" id="GO:0007200">
    <property type="term" value="P:phospholipase C-activating G protein-coupled receptor signaling pathway"/>
    <property type="evidence" value="ECO:0007669"/>
    <property type="project" value="InterPro"/>
</dbReference>
<keyword evidence="6 13" id="KW-0547">Nucleotide-binding</keyword>
<evidence type="ECO:0000256" key="1">
    <source>
        <dbReference type="ARBA" id="ARBA00001383"/>
    </source>
</evidence>
<dbReference type="InterPro" id="IPR002219">
    <property type="entry name" value="PKC_DAG/PE"/>
</dbReference>
<keyword evidence="3 13" id="KW-0808">Transferase</keyword>
<evidence type="ECO:0000313" key="16">
    <source>
        <dbReference type="Proteomes" id="UP000694866"/>
    </source>
</evidence>
<dbReference type="AlphaFoldDB" id="A0A9R1U8S1"/>
<evidence type="ECO:0000256" key="3">
    <source>
        <dbReference type="ARBA" id="ARBA00022679"/>
    </source>
</evidence>
<keyword evidence="11 12" id="KW-0040">ANK repeat</keyword>
<feature type="compositionally biased region" description="Polar residues" evidence="14">
    <location>
        <begin position="1007"/>
        <end position="1017"/>
    </location>
</feature>
<feature type="compositionally biased region" description="Low complexity" evidence="14">
    <location>
        <begin position="62"/>
        <end position="73"/>
    </location>
</feature>
<dbReference type="SMART" id="SM00248">
    <property type="entry name" value="ANK"/>
    <property type="match status" value="3"/>
</dbReference>
<dbReference type="Pfam" id="PF23578">
    <property type="entry name" value="DGKI"/>
    <property type="match status" value="1"/>
</dbReference>
<feature type="region of interest" description="Disordered" evidence="14">
    <location>
        <begin position="1"/>
        <end position="32"/>
    </location>
</feature>
<evidence type="ECO:0000256" key="11">
    <source>
        <dbReference type="ARBA" id="ARBA00023043"/>
    </source>
</evidence>
<dbReference type="PROSITE" id="PS50297">
    <property type="entry name" value="ANK_REP_REGION"/>
    <property type="match status" value="2"/>
</dbReference>
<dbReference type="CDD" id="cd20802">
    <property type="entry name" value="C1_DGK_typeIV_rpt1"/>
    <property type="match status" value="1"/>
</dbReference>
<dbReference type="Gene3D" id="3.40.50.10330">
    <property type="entry name" value="Probable inorganic polyphosphate/atp-NAD kinase, domain 1"/>
    <property type="match status" value="1"/>
</dbReference>
<dbReference type="PANTHER" id="PTHR11255">
    <property type="entry name" value="DIACYLGLYCEROL KINASE"/>
    <property type="match status" value="1"/>
</dbReference>